<keyword evidence="4" id="KW-1185">Reference proteome</keyword>
<gene>
    <name evidence="3" type="ORF">FQN60_015162</name>
</gene>
<protein>
    <submittedName>
        <fullName evidence="3">Uncharacterized protein</fullName>
    </submittedName>
</protein>
<feature type="compositionally biased region" description="Basic and acidic residues" evidence="2">
    <location>
        <begin position="552"/>
        <end position="564"/>
    </location>
</feature>
<proteinExistence type="predicted"/>
<evidence type="ECO:0000313" key="4">
    <source>
        <dbReference type="Proteomes" id="UP000327493"/>
    </source>
</evidence>
<feature type="region of interest" description="Disordered" evidence="2">
    <location>
        <begin position="227"/>
        <end position="249"/>
    </location>
</feature>
<dbReference type="PANTHER" id="PTHR33663">
    <property type="entry name" value="COILED-COIL DOMAIN-CONTAINING PROTEIN 177"/>
    <property type="match status" value="1"/>
</dbReference>
<dbReference type="InterPro" id="IPR029090">
    <property type="entry name" value="DUF4659"/>
</dbReference>
<comment type="caution">
    <text evidence="3">The sequence shown here is derived from an EMBL/GenBank/DDBJ whole genome shotgun (WGS) entry which is preliminary data.</text>
</comment>
<dbReference type="EMBL" id="VOFY01000017">
    <property type="protein sequence ID" value="KAA8583954.1"/>
    <property type="molecule type" value="Genomic_DNA"/>
</dbReference>
<dbReference type="Proteomes" id="UP000327493">
    <property type="component" value="Chromosome 17"/>
</dbReference>
<name>A0A5J5CRH0_9PERO</name>
<dbReference type="AlphaFoldDB" id="A0A5J5CRH0"/>
<feature type="region of interest" description="Disordered" evidence="2">
    <location>
        <begin position="547"/>
        <end position="567"/>
    </location>
</feature>
<feature type="compositionally biased region" description="Basic and acidic residues" evidence="2">
    <location>
        <begin position="117"/>
        <end position="126"/>
    </location>
</feature>
<feature type="coiled-coil region" evidence="1">
    <location>
        <begin position="483"/>
        <end position="532"/>
    </location>
</feature>
<feature type="region of interest" description="Disordered" evidence="2">
    <location>
        <begin position="106"/>
        <end position="126"/>
    </location>
</feature>
<feature type="region of interest" description="Disordered" evidence="2">
    <location>
        <begin position="321"/>
        <end position="359"/>
    </location>
</feature>
<feature type="region of interest" description="Disordered" evidence="2">
    <location>
        <begin position="1"/>
        <end position="21"/>
    </location>
</feature>
<reference evidence="3 4" key="1">
    <citation type="submission" date="2019-08" db="EMBL/GenBank/DDBJ databases">
        <title>A chromosome-level genome assembly, high-density linkage maps, and genome scans reveal the genomic architecture of hybrid incompatibilities underlying speciation via character displacement in darters (Percidae: Etheostominae).</title>
        <authorList>
            <person name="Moran R.L."/>
            <person name="Catchen J.M."/>
            <person name="Fuller R.C."/>
        </authorList>
    </citation>
    <scope>NUCLEOTIDE SEQUENCE [LARGE SCALE GENOMIC DNA]</scope>
    <source>
        <strain evidence="3">EspeVRDwgs_2016</strain>
        <tissue evidence="3">Muscle</tissue>
    </source>
</reference>
<dbReference type="PANTHER" id="PTHR33663:SF3">
    <property type="entry name" value="COILED-COIL DOMAIN-CONTAINING PROTEIN 185"/>
    <property type="match status" value="1"/>
</dbReference>
<keyword evidence="1" id="KW-0175">Coiled coil</keyword>
<sequence>MGEQRSSSPRPRMDLTNLNPAEAQRSRYVLTSPRSLETCTHLGIKPVGLLIKSLNELIAEQRDVPFEVMRVMHESYEKERLRLLEMCREERERIILAAGDRCPGSKRVPGLEVGPDSELKDHSRDRQTMGSIPYADLCIKGKSASRSSCSHRDPERSTVCSFSLGDLRHTPATEMKLDRLTKDIKREMCVTVPERDRKIVALMLVKHQEELASLKLCQQEEQERQEARRQQEAQRAQAEKQRRKKLQQSMQRWQEELEARRRLRERRETEVAGQRELEVLLQEDRWRRMKEEVEGQRREKIEAAQKDAWGRKRYQEKLLREKEEMEESERERERRVAAEKEQKARRSKGCQEKKERKRLQEENRRELLRHILLKQQVEQQVEEEGEQMRSKLEKKLRHSCEKRAQAVEARRRELKERAAREDEQIQRAQQRARLHSFQQLTHKHILVQLSQRRMEKAALHASAQQRDRAQQARGHNERRQLCHQRLRERIHREEEAARRVRESCVFMKDWRRERLRRQREQIQEEAHRLARASFHMRDRVRQQTHIVMQPESQHHREPDPKDQSEALQEPQVPLVVGLCPSVPLEVRGSLARPAAADLRKNMHCGHVEESPS</sequence>
<organism evidence="3 4">
    <name type="scientific">Etheostoma spectabile</name>
    <name type="common">orangethroat darter</name>
    <dbReference type="NCBI Taxonomy" id="54343"/>
    <lineage>
        <taxon>Eukaryota</taxon>
        <taxon>Metazoa</taxon>
        <taxon>Chordata</taxon>
        <taxon>Craniata</taxon>
        <taxon>Vertebrata</taxon>
        <taxon>Euteleostomi</taxon>
        <taxon>Actinopterygii</taxon>
        <taxon>Neopterygii</taxon>
        <taxon>Teleostei</taxon>
        <taxon>Neoteleostei</taxon>
        <taxon>Acanthomorphata</taxon>
        <taxon>Eupercaria</taxon>
        <taxon>Perciformes</taxon>
        <taxon>Percoidei</taxon>
        <taxon>Percidae</taxon>
        <taxon>Etheostomatinae</taxon>
        <taxon>Etheostoma</taxon>
    </lineage>
</organism>
<evidence type="ECO:0000256" key="1">
    <source>
        <dbReference type="SAM" id="Coils"/>
    </source>
</evidence>
<evidence type="ECO:0000313" key="3">
    <source>
        <dbReference type="EMBL" id="KAA8583954.1"/>
    </source>
</evidence>
<feature type="compositionally biased region" description="Basic and acidic residues" evidence="2">
    <location>
        <begin position="227"/>
        <end position="240"/>
    </location>
</feature>
<dbReference type="Pfam" id="PF15558">
    <property type="entry name" value="DUF4659"/>
    <property type="match status" value="1"/>
</dbReference>
<evidence type="ECO:0000256" key="2">
    <source>
        <dbReference type="SAM" id="MobiDB-lite"/>
    </source>
</evidence>
<accession>A0A5J5CRH0</accession>